<feature type="compositionally biased region" description="Polar residues" evidence="1">
    <location>
        <begin position="67"/>
        <end position="90"/>
    </location>
</feature>
<feature type="transmembrane region" description="Helical" evidence="2">
    <location>
        <begin position="21"/>
        <end position="41"/>
    </location>
</feature>
<dbReference type="PANTHER" id="PTHR46936:SF1">
    <property type="entry name" value="ARABINOSYLTRANSFERASE XEG113"/>
    <property type="match status" value="1"/>
</dbReference>
<keyword evidence="2" id="KW-0812">Transmembrane</keyword>
<dbReference type="Proteomes" id="UP000593574">
    <property type="component" value="Unassembled WGS sequence"/>
</dbReference>
<dbReference type="GO" id="GO:0052325">
    <property type="term" value="P:cell wall pectin biosynthetic process"/>
    <property type="evidence" value="ECO:0007669"/>
    <property type="project" value="TreeGrafter"/>
</dbReference>
<evidence type="ECO:0000259" key="3">
    <source>
        <dbReference type="Pfam" id="PF03407"/>
    </source>
</evidence>
<gene>
    <name evidence="4" type="ORF">Golax_024625</name>
</gene>
<feature type="region of interest" description="Disordered" evidence="1">
    <location>
        <begin position="67"/>
        <end position="100"/>
    </location>
</feature>
<keyword evidence="5" id="KW-1185">Reference proteome</keyword>
<dbReference type="EMBL" id="JABEZV010000004">
    <property type="protein sequence ID" value="MBA0709598.1"/>
    <property type="molecule type" value="Genomic_DNA"/>
</dbReference>
<dbReference type="Pfam" id="PF03407">
    <property type="entry name" value="Nucleotid_trans"/>
    <property type="match status" value="1"/>
</dbReference>
<evidence type="ECO:0000313" key="5">
    <source>
        <dbReference type="Proteomes" id="UP000593574"/>
    </source>
</evidence>
<feature type="non-terminal residue" evidence="4">
    <location>
        <position position="258"/>
    </location>
</feature>
<evidence type="ECO:0000256" key="1">
    <source>
        <dbReference type="SAM" id="MobiDB-lite"/>
    </source>
</evidence>
<dbReference type="PANTHER" id="PTHR46936">
    <property type="entry name" value="ARABINOSYLTRANSFERASE XEG113"/>
    <property type="match status" value="1"/>
</dbReference>
<accession>A0A7J8ZCP1</accession>
<dbReference type="GO" id="GO:0052636">
    <property type="term" value="F:arabinosyltransferase activity"/>
    <property type="evidence" value="ECO:0007669"/>
    <property type="project" value="TreeGrafter"/>
</dbReference>
<comment type="caution">
    <text evidence="4">The sequence shown here is derived from an EMBL/GenBank/DDBJ whole genome shotgun (WGS) entry which is preliminary data.</text>
</comment>
<protein>
    <recommendedName>
        <fullName evidence="3">Nucleotide-diphospho-sugar transferase domain-containing protein</fullName>
    </recommendedName>
</protein>
<keyword evidence="2" id="KW-1133">Transmembrane helix</keyword>
<name>A0A7J8ZCP1_9ROSI</name>
<reference evidence="4 5" key="1">
    <citation type="journal article" date="2019" name="Genome Biol. Evol.">
        <title>Insights into the evolution of the New World diploid cottons (Gossypium, subgenus Houzingenia) based on genome sequencing.</title>
        <authorList>
            <person name="Grover C.E."/>
            <person name="Arick M.A. 2nd"/>
            <person name="Thrash A."/>
            <person name="Conover J.L."/>
            <person name="Sanders W.S."/>
            <person name="Peterson D.G."/>
            <person name="Frelichowski J.E."/>
            <person name="Scheffler J.A."/>
            <person name="Scheffler B.E."/>
            <person name="Wendel J.F."/>
        </authorList>
    </citation>
    <scope>NUCLEOTIDE SEQUENCE [LARGE SCALE GENOMIC DNA]</scope>
    <source>
        <strain evidence="4">4</strain>
        <tissue evidence="4">Leaf</tissue>
    </source>
</reference>
<keyword evidence="2" id="KW-0472">Membrane</keyword>
<proteinExistence type="predicted"/>
<dbReference type="InterPro" id="IPR005069">
    <property type="entry name" value="Nucl-diP-sugar_transferase"/>
</dbReference>
<evidence type="ECO:0000313" key="4">
    <source>
        <dbReference type="EMBL" id="MBA0709598.1"/>
    </source>
</evidence>
<organism evidence="4 5">
    <name type="scientific">Gossypium laxum</name>
    <dbReference type="NCBI Taxonomy" id="34288"/>
    <lineage>
        <taxon>Eukaryota</taxon>
        <taxon>Viridiplantae</taxon>
        <taxon>Streptophyta</taxon>
        <taxon>Embryophyta</taxon>
        <taxon>Tracheophyta</taxon>
        <taxon>Spermatophyta</taxon>
        <taxon>Magnoliopsida</taxon>
        <taxon>eudicotyledons</taxon>
        <taxon>Gunneridae</taxon>
        <taxon>Pentapetalae</taxon>
        <taxon>rosids</taxon>
        <taxon>malvids</taxon>
        <taxon>Malvales</taxon>
        <taxon>Malvaceae</taxon>
        <taxon>Malvoideae</taxon>
        <taxon>Gossypium</taxon>
    </lineage>
</organism>
<dbReference type="GO" id="GO:0005794">
    <property type="term" value="C:Golgi apparatus"/>
    <property type="evidence" value="ECO:0007669"/>
    <property type="project" value="TreeGrafter"/>
</dbReference>
<evidence type="ECO:0000256" key="2">
    <source>
        <dbReference type="SAM" id="Phobius"/>
    </source>
</evidence>
<dbReference type="AlphaFoldDB" id="A0A7J8ZCP1"/>
<sequence>MGGWRNAVQEAAASKPLFLTIYTTIIVGIVATSFYVFSAIYSPSASTSTQSISTSWLSSPPLSQNGGSNFSNNISQPTDKASQPGSNQLKTIWEAPPSNSKMPPLESFKLTKELVGERAKDNVIIVTFGNFAFMDFILTWVKHLTDLDVSNLLVGAMDTKLLEALYWKGVPVFDMGSHMSTIDVGWGSPTFHKMGREKVLLINAILPFGYELLMCDTDMVWLKDPLPYLAQYPDADILTSSDQVVPTVVDDRLADWKQ</sequence>
<feature type="domain" description="Nucleotide-diphospho-sugar transferase" evidence="3">
    <location>
        <begin position="149"/>
        <end position="251"/>
    </location>
</feature>
<dbReference type="InterPro" id="IPR053250">
    <property type="entry name" value="Glycosyltransferase_77"/>
</dbReference>